<dbReference type="AlphaFoldDB" id="A0A382AGK6"/>
<proteinExistence type="predicted"/>
<dbReference type="Pfam" id="PF10263">
    <property type="entry name" value="SprT-like"/>
    <property type="match status" value="1"/>
</dbReference>
<evidence type="ECO:0000313" key="2">
    <source>
        <dbReference type="EMBL" id="SVB00484.1"/>
    </source>
</evidence>
<dbReference type="InterPro" id="IPR006640">
    <property type="entry name" value="SprT-like_domain"/>
</dbReference>
<dbReference type="EMBL" id="UINC01025253">
    <property type="protein sequence ID" value="SVB00484.1"/>
    <property type="molecule type" value="Genomic_DNA"/>
</dbReference>
<dbReference type="GO" id="GO:0006950">
    <property type="term" value="P:response to stress"/>
    <property type="evidence" value="ECO:0007669"/>
    <property type="project" value="UniProtKB-ARBA"/>
</dbReference>
<feature type="domain" description="SprT-like" evidence="1">
    <location>
        <begin position="30"/>
        <end position="106"/>
    </location>
</feature>
<reference evidence="2" key="1">
    <citation type="submission" date="2018-05" db="EMBL/GenBank/DDBJ databases">
        <authorList>
            <person name="Lanie J.A."/>
            <person name="Ng W.-L."/>
            <person name="Kazmierczak K.M."/>
            <person name="Andrzejewski T.M."/>
            <person name="Davidsen T.M."/>
            <person name="Wayne K.J."/>
            <person name="Tettelin H."/>
            <person name="Glass J.I."/>
            <person name="Rusch D."/>
            <person name="Podicherti R."/>
            <person name="Tsui H.-C.T."/>
            <person name="Winkler M.E."/>
        </authorList>
    </citation>
    <scope>NUCLEOTIDE SEQUENCE</scope>
</reference>
<evidence type="ECO:0000259" key="1">
    <source>
        <dbReference type="Pfam" id="PF10263"/>
    </source>
</evidence>
<sequence length="189" mass="21170">MTKEKWLGNAVAEINKYFSKLGYQVPPVNVSIGFTSYGRRSSTVGECWPRKAASDKRNVIFINPNHRDSEGIISTLIHEMVHAVDDCEHRHGLEFKKIATDVGLTGKMRATVPGDELSDYISGLINKLGKYPESFLDVVAAPRSSRQTPKAKCPSCSYRVSVPREMVEYGPPFCPIHNEKMEKNGDWNP</sequence>
<gene>
    <name evidence="2" type="ORF">METZ01_LOCUS153338</name>
</gene>
<protein>
    <recommendedName>
        <fullName evidence="1">SprT-like domain-containing protein</fullName>
    </recommendedName>
</protein>
<name>A0A382AGK6_9ZZZZ</name>
<accession>A0A382AGK6</accession>
<organism evidence="2">
    <name type="scientific">marine metagenome</name>
    <dbReference type="NCBI Taxonomy" id="408172"/>
    <lineage>
        <taxon>unclassified sequences</taxon>
        <taxon>metagenomes</taxon>
        <taxon>ecological metagenomes</taxon>
    </lineage>
</organism>